<reference evidence="9 10" key="1">
    <citation type="journal article" date="2018" name="Mar. Genomics">
        <title>Complete genome sequence of Marinifilaceae bacterium strain SPP2, isolated from the Antarctic marine sediment.</title>
        <authorList>
            <person name="Watanabe M."/>
            <person name="Kojima H."/>
            <person name="Fukui M."/>
        </authorList>
    </citation>
    <scope>NUCLEOTIDE SEQUENCE [LARGE SCALE GENOMIC DNA]</scope>
    <source>
        <strain evidence="9 10">SPP2</strain>
    </source>
</reference>
<dbReference type="InterPro" id="IPR003721">
    <property type="entry name" value="Pantoate_ligase"/>
</dbReference>
<proteinExistence type="inferred from homology"/>
<dbReference type="Gene3D" id="3.30.1300.10">
    <property type="entry name" value="Pantoate-beta-alanine ligase, C-terminal domain"/>
    <property type="match status" value="1"/>
</dbReference>
<evidence type="ECO:0000256" key="2">
    <source>
        <dbReference type="ARBA" id="ARBA00009256"/>
    </source>
</evidence>
<evidence type="ECO:0000256" key="1">
    <source>
        <dbReference type="ARBA" id="ARBA00004990"/>
    </source>
</evidence>
<dbReference type="GO" id="GO:0005524">
    <property type="term" value="F:ATP binding"/>
    <property type="evidence" value="ECO:0007669"/>
    <property type="project" value="UniProtKB-KW"/>
</dbReference>
<feature type="binding site" evidence="8">
    <location>
        <begin position="147"/>
        <end position="150"/>
    </location>
    <ligand>
        <name>ATP</name>
        <dbReference type="ChEBI" id="CHEBI:30616"/>
    </ligand>
</feature>
<evidence type="ECO:0000313" key="9">
    <source>
        <dbReference type="EMBL" id="BAX80298.1"/>
    </source>
</evidence>
<dbReference type="HAMAP" id="MF_00158">
    <property type="entry name" value="PanC"/>
    <property type="match status" value="1"/>
</dbReference>
<dbReference type="NCBIfam" id="TIGR00018">
    <property type="entry name" value="panC"/>
    <property type="match status" value="1"/>
</dbReference>
<comment type="subcellular location">
    <subcellularLocation>
        <location evidence="8">Cytoplasm</location>
    </subcellularLocation>
</comment>
<accession>A0A1Y1CIS1</accession>
<comment type="function">
    <text evidence="8">Catalyzes the condensation of pantoate with beta-alanine in an ATP-dependent reaction via a pantoyl-adenylate intermediate.</text>
</comment>
<dbReference type="EC" id="6.3.2.1" evidence="8"/>
<gene>
    <name evidence="8" type="primary">panC</name>
    <name evidence="9" type="ORF">ALGA_1939</name>
</gene>
<sequence>MEIVKLVAEIKSKISKFKSEGKTIGFVPTMGALHQGHLSLADASVKNNDITVVSIFVNPTQFNNPEDLSSYPRTIENDLEKLSVYKPDLIFIPDVSEIYPEQDTRIFEFGLLDKVMEGKNRPGHFNGVAQVVSKLFDIVSPNNAYFGQKDFQQIAVIKQMTKDLKLSVNIVSCPIIREKDGLAMSSRNVLLTEEQRKNACKISETLFKARNLAPELSVSQLKEWVVDEINKNIYLSVEYFEIVNDTTLEVIKDWNESNNKIGCITVQVGKTRLIDNVTFKY</sequence>
<evidence type="ECO:0000256" key="5">
    <source>
        <dbReference type="ARBA" id="ARBA00022741"/>
    </source>
</evidence>
<dbReference type="Gene3D" id="3.40.50.620">
    <property type="entry name" value="HUPs"/>
    <property type="match status" value="1"/>
</dbReference>
<reference evidence="10" key="2">
    <citation type="journal article" date="2020" name="Antonie Van Leeuwenhoek">
        <title>Labilibaculum antarcticum sp. nov., a novel facultative anaerobic, psychrotorelant bacterium isolated from marine sediment of Antarctica.</title>
        <authorList>
            <person name="Watanabe M."/>
            <person name="Kojima H."/>
            <person name="Fukui M."/>
        </authorList>
    </citation>
    <scope>NUCLEOTIDE SEQUENCE [LARGE SCALE GENOMIC DNA]</scope>
    <source>
        <strain evidence="10">SPP2</strain>
    </source>
</reference>
<feature type="active site" description="Proton donor" evidence="8">
    <location>
        <position position="37"/>
    </location>
</feature>
<dbReference type="KEGG" id="mbas:ALGA_1939"/>
<evidence type="ECO:0000256" key="3">
    <source>
        <dbReference type="ARBA" id="ARBA00022598"/>
    </source>
</evidence>
<feature type="binding site" evidence="8">
    <location>
        <begin position="30"/>
        <end position="37"/>
    </location>
    <ligand>
        <name>ATP</name>
        <dbReference type="ChEBI" id="CHEBI:30616"/>
    </ligand>
</feature>
<evidence type="ECO:0000256" key="4">
    <source>
        <dbReference type="ARBA" id="ARBA00022655"/>
    </source>
</evidence>
<evidence type="ECO:0000256" key="6">
    <source>
        <dbReference type="ARBA" id="ARBA00022840"/>
    </source>
</evidence>
<comment type="subunit">
    <text evidence="8">Homodimer.</text>
</comment>
<feature type="binding site" evidence="8">
    <location>
        <position position="153"/>
    </location>
    <ligand>
        <name>(R)-pantoate</name>
        <dbReference type="ChEBI" id="CHEBI:15980"/>
    </ligand>
</feature>
<dbReference type="SUPFAM" id="SSF52374">
    <property type="entry name" value="Nucleotidylyl transferase"/>
    <property type="match status" value="1"/>
</dbReference>
<keyword evidence="3 8" id="KW-0436">Ligase</keyword>
<feature type="binding site" evidence="8">
    <location>
        <position position="61"/>
    </location>
    <ligand>
        <name>beta-alanine</name>
        <dbReference type="ChEBI" id="CHEBI:57966"/>
    </ligand>
</feature>
<feature type="binding site" evidence="8">
    <location>
        <position position="61"/>
    </location>
    <ligand>
        <name>(R)-pantoate</name>
        <dbReference type="ChEBI" id="CHEBI:15980"/>
    </ligand>
</feature>
<dbReference type="OrthoDB" id="9773087at2"/>
<comment type="similarity">
    <text evidence="2 8">Belongs to the pantothenate synthetase family.</text>
</comment>
<keyword evidence="8" id="KW-0963">Cytoplasm</keyword>
<dbReference type="Proteomes" id="UP000218267">
    <property type="component" value="Chromosome"/>
</dbReference>
<evidence type="ECO:0000256" key="8">
    <source>
        <dbReference type="HAMAP-Rule" id="MF_00158"/>
    </source>
</evidence>
<dbReference type="FunFam" id="3.40.50.620:FF:000013">
    <property type="entry name" value="Pantothenate synthetase"/>
    <property type="match status" value="1"/>
</dbReference>
<dbReference type="CDD" id="cd00560">
    <property type="entry name" value="PanC"/>
    <property type="match status" value="1"/>
</dbReference>
<evidence type="ECO:0000313" key="10">
    <source>
        <dbReference type="Proteomes" id="UP000218267"/>
    </source>
</evidence>
<keyword evidence="6 8" id="KW-0067">ATP-binding</keyword>
<comment type="catalytic activity">
    <reaction evidence="7 8">
        <text>(R)-pantoate + beta-alanine + ATP = (R)-pantothenate + AMP + diphosphate + H(+)</text>
        <dbReference type="Rhea" id="RHEA:10912"/>
        <dbReference type="ChEBI" id="CHEBI:15378"/>
        <dbReference type="ChEBI" id="CHEBI:15980"/>
        <dbReference type="ChEBI" id="CHEBI:29032"/>
        <dbReference type="ChEBI" id="CHEBI:30616"/>
        <dbReference type="ChEBI" id="CHEBI:33019"/>
        <dbReference type="ChEBI" id="CHEBI:57966"/>
        <dbReference type="ChEBI" id="CHEBI:456215"/>
        <dbReference type="EC" id="6.3.2.1"/>
    </reaction>
</comment>
<dbReference type="InterPro" id="IPR014729">
    <property type="entry name" value="Rossmann-like_a/b/a_fold"/>
</dbReference>
<name>A0A1Y1CIS1_9BACT</name>
<dbReference type="Pfam" id="PF02569">
    <property type="entry name" value="Pantoate_ligase"/>
    <property type="match status" value="1"/>
</dbReference>
<feature type="binding site" evidence="8">
    <location>
        <begin position="184"/>
        <end position="187"/>
    </location>
    <ligand>
        <name>ATP</name>
        <dbReference type="ChEBI" id="CHEBI:30616"/>
    </ligand>
</feature>
<dbReference type="UniPathway" id="UPA00028">
    <property type="reaction ID" value="UER00005"/>
</dbReference>
<evidence type="ECO:0000256" key="7">
    <source>
        <dbReference type="ARBA" id="ARBA00048258"/>
    </source>
</evidence>
<keyword evidence="5 8" id="KW-0547">Nucleotide-binding</keyword>
<dbReference type="GO" id="GO:0005829">
    <property type="term" value="C:cytosol"/>
    <property type="evidence" value="ECO:0007669"/>
    <property type="project" value="TreeGrafter"/>
</dbReference>
<dbReference type="GO" id="GO:0004592">
    <property type="term" value="F:pantoate-beta-alanine ligase activity"/>
    <property type="evidence" value="ECO:0007669"/>
    <property type="project" value="UniProtKB-UniRule"/>
</dbReference>
<comment type="pathway">
    <text evidence="1 8">Cofactor biosynthesis; (R)-pantothenate biosynthesis; (R)-pantothenate from (R)-pantoate and beta-alanine: step 1/1.</text>
</comment>
<organism evidence="9 10">
    <name type="scientific">Labilibaculum antarcticum</name>
    <dbReference type="NCBI Taxonomy" id="1717717"/>
    <lineage>
        <taxon>Bacteria</taxon>
        <taxon>Pseudomonadati</taxon>
        <taxon>Bacteroidota</taxon>
        <taxon>Bacteroidia</taxon>
        <taxon>Marinilabiliales</taxon>
        <taxon>Marinifilaceae</taxon>
        <taxon>Labilibaculum</taxon>
    </lineage>
</organism>
<dbReference type="EMBL" id="AP018042">
    <property type="protein sequence ID" value="BAX80298.1"/>
    <property type="molecule type" value="Genomic_DNA"/>
</dbReference>
<comment type="miscellaneous">
    <text evidence="8">The reaction proceeds by a bi uni uni bi ping pong mechanism.</text>
</comment>
<dbReference type="PANTHER" id="PTHR21299:SF1">
    <property type="entry name" value="PANTOATE--BETA-ALANINE LIGASE"/>
    <property type="match status" value="1"/>
</dbReference>
<protein>
    <recommendedName>
        <fullName evidence="8">Pantothenate synthetase</fullName>
        <shortName evidence="8">PS</shortName>
        <ecNumber evidence="8">6.3.2.1</ecNumber>
    </recommendedName>
    <alternativeName>
        <fullName evidence="8">Pantoate--beta-alanine ligase</fullName>
    </alternativeName>
    <alternativeName>
        <fullName evidence="8">Pantoate-activating enzyme</fullName>
    </alternativeName>
</protein>
<dbReference type="GO" id="GO:0015940">
    <property type="term" value="P:pantothenate biosynthetic process"/>
    <property type="evidence" value="ECO:0007669"/>
    <property type="project" value="UniProtKB-UniRule"/>
</dbReference>
<dbReference type="InterPro" id="IPR042176">
    <property type="entry name" value="Pantoate_ligase_C"/>
</dbReference>
<dbReference type="PANTHER" id="PTHR21299">
    <property type="entry name" value="CYTIDYLATE KINASE/PANTOATE-BETA-ALANINE LIGASE"/>
    <property type="match status" value="1"/>
</dbReference>
<feature type="binding site" evidence="8">
    <location>
        <position position="176"/>
    </location>
    <ligand>
        <name>ATP</name>
        <dbReference type="ChEBI" id="CHEBI:30616"/>
    </ligand>
</feature>
<keyword evidence="10" id="KW-1185">Reference proteome</keyword>
<dbReference type="AlphaFoldDB" id="A0A1Y1CIS1"/>
<keyword evidence="4 8" id="KW-0566">Pantothenate biosynthesis</keyword>